<feature type="region of interest" description="Disordered" evidence="1">
    <location>
        <begin position="638"/>
        <end position="679"/>
    </location>
</feature>
<feature type="region of interest" description="Disordered" evidence="1">
    <location>
        <begin position="1"/>
        <end position="73"/>
    </location>
</feature>
<dbReference type="AlphaFoldDB" id="A0AAV9ZK98"/>
<keyword evidence="4" id="KW-1185">Reference proteome</keyword>
<sequence>MSSASIVDDFEPRSPVAGLEDPEDPEIDSEDEYYNVSQEILHDEINPSRPPSPAPSLHDEADEPIDEEEDSAPVSPFVLRTRRLRAVLDDLPDEEVVTKLSRVLDVLDENGLDVALFLETLCWGRECAVQNPRIRYARTAFTCSDELPLILKRCLKPPRWNSSMRKKRAKGGRAVLPSVVVEACLDMMHDEMREIGPLLTTETATDVRASTLTGFTFVELHKSMLQRAPTLVAIMNGLYKNDPSPMITVTAVSQLMYQHNRRFNLLQKTFAVYFKFKGLSAKGFDVLHALGLTMGHTWISDAVRRMSKMSSAELADLVTKHPWILTYDNVVILFKVFSQRLDNLQKLNSGTAATVYFNPKAKPLPPSANAELKARRAGNLNNPMTGAELWKLMGDSEKQLRPFYIHTLLDFLLNSAEFDLGKYPFADHQLLMPLERLNGLPTGSTSFRVEWLKQLRLMDSAITKDIGPNRVLFFLGDQLTLSRIRGLFHRRAGDDNSFDRLDYLVPVFGWLHFTMTVANSLHEQYLGRAKGEGLMACFNLLNRRGLHKTSTEGPFHAHLNEFLHHVAEAHFREIWRTTAEDSGHKIEDLSSLTPAQLEAMAEKAYRERQQAEQGRRGCRKGLTQARLWTTLARHRLPPLPSCSASSERSSSASENMNVRAGDGRLQEQTGHVPHVRNIA</sequence>
<evidence type="ECO:0000313" key="4">
    <source>
        <dbReference type="Proteomes" id="UP001362999"/>
    </source>
</evidence>
<dbReference type="InterPro" id="IPR046496">
    <property type="entry name" value="DUF6589"/>
</dbReference>
<reference evidence="3 4" key="1">
    <citation type="journal article" date="2024" name="J Genomics">
        <title>Draft genome sequencing and assembly of Favolaschia claudopus CIRM-BRFM 2984 isolated from oak limbs.</title>
        <authorList>
            <person name="Navarro D."/>
            <person name="Drula E."/>
            <person name="Chaduli D."/>
            <person name="Cazenave R."/>
            <person name="Ahrendt S."/>
            <person name="Wang J."/>
            <person name="Lipzen A."/>
            <person name="Daum C."/>
            <person name="Barry K."/>
            <person name="Grigoriev I.V."/>
            <person name="Favel A."/>
            <person name="Rosso M.N."/>
            <person name="Martin F."/>
        </authorList>
    </citation>
    <scope>NUCLEOTIDE SEQUENCE [LARGE SCALE GENOMIC DNA]</scope>
    <source>
        <strain evidence="3 4">CIRM-BRFM 2984</strain>
    </source>
</reference>
<feature type="compositionally biased region" description="Acidic residues" evidence="1">
    <location>
        <begin position="20"/>
        <end position="33"/>
    </location>
</feature>
<evidence type="ECO:0000259" key="2">
    <source>
        <dbReference type="Pfam" id="PF20231"/>
    </source>
</evidence>
<name>A0AAV9ZK98_9AGAR</name>
<dbReference type="Proteomes" id="UP001362999">
    <property type="component" value="Unassembled WGS sequence"/>
</dbReference>
<proteinExistence type="predicted"/>
<evidence type="ECO:0000313" key="3">
    <source>
        <dbReference type="EMBL" id="KAK6984668.1"/>
    </source>
</evidence>
<protein>
    <recommendedName>
        <fullName evidence="2">DUF6589 domain-containing protein</fullName>
    </recommendedName>
</protein>
<evidence type="ECO:0000256" key="1">
    <source>
        <dbReference type="SAM" id="MobiDB-lite"/>
    </source>
</evidence>
<gene>
    <name evidence="3" type="ORF">R3P38DRAFT_2806290</name>
</gene>
<dbReference type="EMBL" id="JAWWNJ010000135">
    <property type="protein sequence ID" value="KAK6984668.1"/>
    <property type="molecule type" value="Genomic_DNA"/>
</dbReference>
<feature type="domain" description="DUF6589" evidence="2">
    <location>
        <begin position="450"/>
        <end position="631"/>
    </location>
</feature>
<feature type="compositionally biased region" description="Acidic residues" evidence="1">
    <location>
        <begin position="60"/>
        <end position="71"/>
    </location>
</feature>
<dbReference type="Pfam" id="PF20231">
    <property type="entry name" value="DUF6589"/>
    <property type="match status" value="1"/>
</dbReference>
<organism evidence="3 4">
    <name type="scientific">Favolaschia claudopus</name>
    <dbReference type="NCBI Taxonomy" id="2862362"/>
    <lineage>
        <taxon>Eukaryota</taxon>
        <taxon>Fungi</taxon>
        <taxon>Dikarya</taxon>
        <taxon>Basidiomycota</taxon>
        <taxon>Agaricomycotina</taxon>
        <taxon>Agaricomycetes</taxon>
        <taxon>Agaricomycetidae</taxon>
        <taxon>Agaricales</taxon>
        <taxon>Marasmiineae</taxon>
        <taxon>Mycenaceae</taxon>
        <taxon>Favolaschia</taxon>
    </lineage>
</organism>
<accession>A0AAV9ZK98</accession>
<comment type="caution">
    <text evidence="3">The sequence shown here is derived from an EMBL/GenBank/DDBJ whole genome shotgun (WGS) entry which is preliminary data.</text>
</comment>
<feature type="compositionally biased region" description="Low complexity" evidence="1">
    <location>
        <begin position="641"/>
        <end position="654"/>
    </location>
</feature>